<protein>
    <submittedName>
        <fullName evidence="2">Uncharacterized protein</fullName>
    </submittedName>
</protein>
<dbReference type="EMBL" id="ALJD01000003">
    <property type="protein sequence ID" value="EJN60765.1"/>
    <property type="molecule type" value="Genomic_DNA"/>
</dbReference>
<feature type="compositionally biased region" description="Basic and acidic residues" evidence="1">
    <location>
        <begin position="14"/>
        <end position="31"/>
    </location>
</feature>
<reference evidence="2 3" key="1">
    <citation type="journal article" date="2012" name="J. Bacteriol.">
        <title>Draft Genome Sequence of the Extremely Halophilic Archaeon Halogranum salarium B-1T.</title>
        <authorList>
            <person name="Kim K.K."/>
            <person name="Lee K.C."/>
            <person name="Lee J.S."/>
        </authorList>
    </citation>
    <scope>NUCLEOTIDE SEQUENCE [LARGE SCALE GENOMIC DNA]</scope>
    <source>
        <strain evidence="2 3">B-1</strain>
    </source>
</reference>
<sequence>MPAAGWRAHTRHSQTAEKYLRVDRFDHDLPAERAPSGKRRSTNSGQSGLPRRLPVAPSLGINGLIHADGKVEL</sequence>
<evidence type="ECO:0000313" key="3">
    <source>
        <dbReference type="Proteomes" id="UP000007813"/>
    </source>
</evidence>
<comment type="caution">
    <text evidence="2">The sequence shown here is derived from an EMBL/GenBank/DDBJ whole genome shotgun (WGS) entry which is preliminary data.</text>
</comment>
<evidence type="ECO:0000256" key="1">
    <source>
        <dbReference type="SAM" id="MobiDB-lite"/>
    </source>
</evidence>
<accession>J2ZJ80</accession>
<dbReference type="Proteomes" id="UP000007813">
    <property type="component" value="Unassembled WGS sequence"/>
</dbReference>
<organism evidence="2 3">
    <name type="scientific">Halogranum salarium B-1</name>
    <dbReference type="NCBI Taxonomy" id="1210908"/>
    <lineage>
        <taxon>Archaea</taxon>
        <taxon>Methanobacteriati</taxon>
        <taxon>Methanobacteriota</taxon>
        <taxon>Stenosarchaea group</taxon>
        <taxon>Halobacteria</taxon>
        <taxon>Halobacteriales</taxon>
        <taxon>Haloferacaceae</taxon>
    </lineage>
</organism>
<feature type="region of interest" description="Disordered" evidence="1">
    <location>
        <begin position="1"/>
        <end position="60"/>
    </location>
</feature>
<evidence type="ECO:0000313" key="2">
    <source>
        <dbReference type="EMBL" id="EJN60765.1"/>
    </source>
</evidence>
<dbReference type="AlphaFoldDB" id="J2ZJ80"/>
<proteinExistence type="predicted"/>
<name>J2ZJ80_9EURY</name>
<gene>
    <name evidence="2" type="ORF">HSB1_13680</name>
</gene>